<evidence type="ECO:0000313" key="5">
    <source>
        <dbReference type="Proteomes" id="UP001166286"/>
    </source>
</evidence>
<feature type="compositionally biased region" description="Low complexity" evidence="2">
    <location>
        <begin position="503"/>
        <end position="551"/>
    </location>
</feature>
<evidence type="ECO:0000256" key="2">
    <source>
        <dbReference type="SAM" id="MobiDB-lite"/>
    </source>
</evidence>
<protein>
    <recommendedName>
        <fullName evidence="3">C2H2-type domain-containing protein</fullName>
    </recommendedName>
</protein>
<sequence length="632" mass="70774">MSGYSKDIQIYASPPPGNCHATRYPHLGSLECPPCMISPISGKPGPWTSQSDLNRSHINIPELRAYRTPIVLPQQPVASVLDYPSQTEIRGTSDPAYYMPSPPLPFNDILTGVDSWPFQESCFSHIGGLASTHVSIHDLYELVRVVNDEWLQKLDSTPHIVSRCSKLASPEVFSRGIRAMQQCFTGFLSYSFEDMFSEPLMDWFKDISSSSPTGQFEDIFSDIVLDSFENIFSLVHVACACAYVLHKDEDSYDWDGFFDHMFQWQYLLSERDDVQCFLMAMDQLTCEHNYRLTFSLSGGGISDQECYGRPIDILRNGPVVKDFSRFLDGIDYISLSARNMVLLPEHLSWQAHDIDSSIQNMVKRIIEPLRYEPDAQEFQNIIDDVEFQLHAGLLCNPREVEVVLIINGRSHARSSEAFENYKGVVIDSCDRAMGLPDSSWRNKYYAVAIDDVLAVSLEIGNHQKPETQSARQGTSVLAVVRPRFFDWAPPLSVMSAESESTDDTSPSTSPSTLWSTLPSTSGLSTPVSSLSTDSPNSYSTSPTTASAGSPTLPAPQTPAADVIRCHLCDRIFFDRANLRRHLTQSNAHGPIQKTPCPVLGCRKSYTRPDNLRNHVRKAHNESHQHLCREGVQ</sequence>
<evidence type="ECO:0000313" key="4">
    <source>
        <dbReference type="EMBL" id="KAK0508219.1"/>
    </source>
</evidence>
<dbReference type="Gene3D" id="3.30.160.60">
    <property type="entry name" value="Classic Zinc Finger"/>
    <property type="match status" value="1"/>
</dbReference>
<keyword evidence="1" id="KW-0479">Metal-binding</keyword>
<keyword evidence="1" id="KW-0863">Zinc-finger</keyword>
<dbReference type="PROSITE" id="PS50157">
    <property type="entry name" value="ZINC_FINGER_C2H2_2"/>
    <property type="match status" value="2"/>
</dbReference>
<reference evidence="4" key="1">
    <citation type="submission" date="2023-03" db="EMBL/GenBank/DDBJ databases">
        <title>Complete genome of Cladonia borealis.</title>
        <authorList>
            <person name="Park H."/>
        </authorList>
    </citation>
    <scope>NUCLEOTIDE SEQUENCE</scope>
    <source>
        <strain evidence="4">ANT050790</strain>
    </source>
</reference>
<evidence type="ECO:0000256" key="1">
    <source>
        <dbReference type="PROSITE-ProRule" id="PRU00042"/>
    </source>
</evidence>
<dbReference type="SMART" id="SM00355">
    <property type="entry name" value="ZnF_C2H2"/>
    <property type="match status" value="2"/>
</dbReference>
<comment type="caution">
    <text evidence="4">The sequence shown here is derived from an EMBL/GenBank/DDBJ whole genome shotgun (WGS) entry which is preliminary data.</text>
</comment>
<feature type="region of interest" description="Disordered" evidence="2">
    <location>
        <begin position="495"/>
        <end position="555"/>
    </location>
</feature>
<evidence type="ECO:0000259" key="3">
    <source>
        <dbReference type="PROSITE" id="PS50157"/>
    </source>
</evidence>
<keyword evidence="5" id="KW-1185">Reference proteome</keyword>
<dbReference type="AlphaFoldDB" id="A0AA39QUM4"/>
<dbReference type="PROSITE" id="PS00028">
    <property type="entry name" value="ZINC_FINGER_C2H2_1"/>
    <property type="match status" value="1"/>
</dbReference>
<dbReference type="Proteomes" id="UP001166286">
    <property type="component" value="Unassembled WGS sequence"/>
</dbReference>
<dbReference type="EMBL" id="JAFEKC020000021">
    <property type="protein sequence ID" value="KAK0508219.1"/>
    <property type="molecule type" value="Genomic_DNA"/>
</dbReference>
<accession>A0AA39QUM4</accession>
<dbReference type="InterPro" id="IPR013087">
    <property type="entry name" value="Znf_C2H2_type"/>
</dbReference>
<organism evidence="4 5">
    <name type="scientific">Cladonia borealis</name>
    <dbReference type="NCBI Taxonomy" id="184061"/>
    <lineage>
        <taxon>Eukaryota</taxon>
        <taxon>Fungi</taxon>
        <taxon>Dikarya</taxon>
        <taxon>Ascomycota</taxon>
        <taxon>Pezizomycotina</taxon>
        <taxon>Lecanoromycetes</taxon>
        <taxon>OSLEUM clade</taxon>
        <taxon>Lecanoromycetidae</taxon>
        <taxon>Lecanorales</taxon>
        <taxon>Lecanorineae</taxon>
        <taxon>Cladoniaceae</taxon>
        <taxon>Cladonia</taxon>
    </lineage>
</organism>
<feature type="domain" description="C2H2-type" evidence="3">
    <location>
        <begin position="594"/>
        <end position="624"/>
    </location>
</feature>
<keyword evidence="1" id="KW-0862">Zinc</keyword>
<dbReference type="Pfam" id="PF00096">
    <property type="entry name" value="zf-C2H2"/>
    <property type="match status" value="2"/>
</dbReference>
<proteinExistence type="predicted"/>
<feature type="domain" description="C2H2-type" evidence="3">
    <location>
        <begin position="563"/>
        <end position="588"/>
    </location>
</feature>
<gene>
    <name evidence="4" type="ORF">JMJ35_009303</name>
</gene>
<dbReference type="GO" id="GO:0008270">
    <property type="term" value="F:zinc ion binding"/>
    <property type="evidence" value="ECO:0007669"/>
    <property type="project" value="UniProtKB-KW"/>
</dbReference>
<name>A0AA39QUM4_9LECA</name>